<dbReference type="InterPro" id="IPR024787">
    <property type="entry name" value="EcsC"/>
</dbReference>
<dbReference type="Pfam" id="PF12787">
    <property type="entry name" value="EcsC"/>
    <property type="match status" value="1"/>
</dbReference>
<organism evidence="1 2">
    <name type="scientific">Castellaniella daejeonensis</name>
    <dbReference type="NCBI Taxonomy" id="659013"/>
    <lineage>
        <taxon>Bacteria</taxon>
        <taxon>Pseudomonadati</taxon>
        <taxon>Pseudomonadota</taxon>
        <taxon>Betaproteobacteria</taxon>
        <taxon>Burkholderiales</taxon>
        <taxon>Alcaligenaceae</taxon>
        <taxon>Castellaniella</taxon>
    </lineage>
</organism>
<dbReference type="PANTHER" id="PTHR41260">
    <property type="entry name" value="PROTEIN ECSC"/>
    <property type="match status" value="1"/>
</dbReference>
<protein>
    <submittedName>
        <fullName evidence="1">EcsC family protein</fullName>
    </submittedName>
</protein>
<dbReference type="PANTHER" id="PTHR41260:SF1">
    <property type="entry name" value="PROTEIN ECSC"/>
    <property type="match status" value="1"/>
</dbReference>
<comment type="caution">
    <text evidence="1">The sequence shown here is derived from an EMBL/GenBank/DDBJ whole genome shotgun (WGS) entry which is preliminary data.</text>
</comment>
<dbReference type="Proteomes" id="UP001501176">
    <property type="component" value="Unassembled WGS sequence"/>
</dbReference>
<sequence length="269" mass="28532">MNPIPLSPADLQALRQARDLLENPGLAARMTNLIGAPVEKFLDRLPEGWSAQIGQVTRLALSKAADAALFTLGDKPGGRSSDRWHKIGAAATGGVGGFFGLAGLAVELPISTTIMMRSIADIARSEGESLADPHTRLACLEVFALGGRSRADDGAESGYYVVRAALARAVSQAAEYAAGQVAVEKAAPPALMRLITMVAERFGLQITEKAAAQAVPAIGAAGGALINTLFIDHFQDMARGHFIIRRLERRYGEDAVRLAYEGLGQRRED</sequence>
<gene>
    <name evidence="1" type="ORF">GCM10009125_11120</name>
</gene>
<dbReference type="RefSeq" id="WP_325124019.1">
    <property type="nucleotide sequence ID" value="NZ_BAAAFN010000008.1"/>
</dbReference>
<evidence type="ECO:0000313" key="2">
    <source>
        <dbReference type="Proteomes" id="UP001501176"/>
    </source>
</evidence>
<reference evidence="2" key="1">
    <citation type="journal article" date="2019" name="Int. J. Syst. Evol. Microbiol.">
        <title>The Global Catalogue of Microorganisms (GCM) 10K type strain sequencing project: providing services to taxonomists for standard genome sequencing and annotation.</title>
        <authorList>
            <consortium name="The Broad Institute Genomics Platform"/>
            <consortium name="The Broad Institute Genome Sequencing Center for Infectious Disease"/>
            <person name="Wu L."/>
            <person name="Ma J."/>
        </authorList>
    </citation>
    <scope>NUCLEOTIDE SEQUENCE [LARGE SCALE GENOMIC DNA]</scope>
    <source>
        <strain evidence="2">JCM 16240</strain>
    </source>
</reference>
<evidence type="ECO:0000313" key="1">
    <source>
        <dbReference type="EMBL" id="GAA0223867.1"/>
    </source>
</evidence>
<keyword evidence="2" id="KW-1185">Reference proteome</keyword>
<proteinExistence type="predicted"/>
<accession>A0ABP3D5E4</accession>
<name>A0ABP3D5E4_9BURK</name>
<dbReference type="EMBL" id="BAAAFN010000008">
    <property type="protein sequence ID" value="GAA0223867.1"/>
    <property type="molecule type" value="Genomic_DNA"/>
</dbReference>